<reference evidence="12" key="1">
    <citation type="journal article" date="2021" name="Open Biol.">
        <title>Shared evolutionary footprints suggest mitochondrial oxidative damage underlies multiple complex I losses in fungi.</title>
        <authorList>
            <person name="Schikora-Tamarit M.A."/>
            <person name="Marcet-Houben M."/>
            <person name="Nosek J."/>
            <person name="Gabaldon T."/>
        </authorList>
    </citation>
    <scope>NUCLEOTIDE SEQUENCE</scope>
    <source>
        <strain evidence="12">CBS6341</strain>
    </source>
</reference>
<evidence type="ECO:0000256" key="8">
    <source>
        <dbReference type="ARBA" id="ARBA00047899"/>
    </source>
</evidence>
<dbReference type="EC" id="2.7.11.1" evidence="2"/>
<feature type="region of interest" description="Disordered" evidence="10">
    <location>
        <begin position="1"/>
        <end position="29"/>
    </location>
</feature>
<keyword evidence="5" id="KW-0547">Nucleotide-binding</keyword>
<evidence type="ECO:0000256" key="3">
    <source>
        <dbReference type="ARBA" id="ARBA00022527"/>
    </source>
</evidence>
<dbReference type="CDD" id="cd05574">
    <property type="entry name" value="STKc_phototropin_like"/>
    <property type="match status" value="1"/>
</dbReference>
<organism evidence="12 13">
    <name type="scientific">Wickerhamomyces mucosus</name>
    <dbReference type="NCBI Taxonomy" id="1378264"/>
    <lineage>
        <taxon>Eukaryota</taxon>
        <taxon>Fungi</taxon>
        <taxon>Dikarya</taxon>
        <taxon>Ascomycota</taxon>
        <taxon>Saccharomycotina</taxon>
        <taxon>Saccharomycetes</taxon>
        <taxon>Phaffomycetales</taxon>
        <taxon>Wickerhamomycetaceae</taxon>
        <taxon>Wickerhamomyces</taxon>
    </lineage>
</organism>
<dbReference type="AlphaFoldDB" id="A0A9P8T5J7"/>
<gene>
    <name evidence="12" type="ORF">WICMUC_005415</name>
</gene>
<keyword evidence="3" id="KW-0723">Serine/threonine-protein kinase</keyword>
<dbReference type="PROSITE" id="PS50011">
    <property type="entry name" value="PROTEIN_KINASE_DOM"/>
    <property type="match status" value="1"/>
</dbReference>
<feature type="compositionally biased region" description="Polar residues" evidence="10">
    <location>
        <begin position="244"/>
        <end position="258"/>
    </location>
</feature>
<keyword evidence="13" id="KW-1185">Reference proteome</keyword>
<keyword evidence="4" id="KW-0808">Transferase</keyword>
<dbReference type="Gene3D" id="3.30.200.20">
    <property type="entry name" value="Phosphorylase Kinase, domain 1"/>
    <property type="match status" value="1"/>
</dbReference>
<dbReference type="SUPFAM" id="SSF56112">
    <property type="entry name" value="Protein kinase-like (PK-like)"/>
    <property type="match status" value="1"/>
</dbReference>
<feature type="domain" description="Protein kinase" evidence="11">
    <location>
        <begin position="369"/>
        <end position="654"/>
    </location>
</feature>
<dbReference type="Pfam" id="PF00069">
    <property type="entry name" value="Pkinase"/>
    <property type="match status" value="1"/>
</dbReference>
<comment type="catalytic activity">
    <reaction evidence="9">
        <text>L-seryl-[protein] + ATP = O-phospho-L-seryl-[protein] + ADP + H(+)</text>
        <dbReference type="Rhea" id="RHEA:17989"/>
        <dbReference type="Rhea" id="RHEA-COMP:9863"/>
        <dbReference type="Rhea" id="RHEA-COMP:11604"/>
        <dbReference type="ChEBI" id="CHEBI:15378"/>
        <dbReference type="ChEBI" id="CHEBI:29999"/>
        <dbReference type="ChEBI" id="CHEBI:30616"/>
        <dbReference type="ChEBI" id="CHEBI:83421"/>
        <dbReference type="ChEBI" id="CHEBI:456216"/>
        <dbReference type="EC" id="2.7.11.1"/>
    </reaction>
</comment>
<evidence type="ECO:0000313" key="12">
    <source>
        <dbReference type="EMBL" id="KAH3667068.1"/>
    </source>
</evidence>
<feature type="compositionally biased region" description="Basic and acidic residues" evidence="10">
    <location>
        <begin position="1"/>
        <end position="16"/>
    </location>
</feature>
<dbReference type="OrthoDB" id="432483at2759"/>
<dbReference type="GO" id="GO:0004674">
    <property type="term" value="F:protein serine/threonine kinase activity"/>
    <property type="evidence" value="ECO:0007669"/>
    <property type="project" value="UniProtKB-KW"/>
</dbReference>
<feature type="region of interest" description="Disordered" evidence="10">
    <location>
        <begin position="152"/>
        <end position="306"/>
    </location>
</feature>
<accession>A0A9P8T5J7</accession>
<comment type="caution">
    <text evidence="12">The sequence shown here is derived from an EMBL/GenBank/DDBJ whole genome shotgun (WGS) entry which is preliminary data.</text>
</comment>
<keyword evidence="7" id="KW-0067">ATP-binding</keyword>
<reference evidence="12" key="2">
    <citation type="submission" date="2021-01" db="EMBL/GenBank/DDBJ databases">
        <authorList>
            <person name="Schikora-Tamarit M.A."/>
        </authorList>
    </citation>
    <scope>NUCLEOTIDE SEQUENCE</scope>
    <source>
        <strain evidence="12">CBS6341</strain>
    </source>
</reference>
<dbReference type="Proteomes" id="UP000769528">
    <property type="component" value="Unassembled WGS sequence"/>
</dbReference>
<feature type="compositionally biased region" description="Polar residues" evidence="10">
    <location>
        <begin position="220"/>
        <end position="232"/>
    </location>
</feature>
<dbReference type="PANTHER" id="PTHR45637">
    <property type="entry name" value="FLIPPASE KINASE 1-RELATED"/>
    <property type="match status" value="1"/>
</dbReference>
<dbReference type="InterPro" id="IPR008271">
    <property type="entry name" value="Ser/Thr_kinase_AS"/>
</dbReference>
<name>A0A9P8T5J7_9ASCO</name>
<evidence type="ECO:0000256" key="9">
    <source>
        <dbReference type="ARBA" id="ARBA00048679"/>
    </source>
</evidence>
<dbReference type="InterPro" id="IPR000719">
    <property type="entry name" value="Prot_kinase_dom"/>
</dbReference>
<evidence type="ECO:0000256" key="6">
    <source>
        <dbReference type="ARBA" id="ARBA00022777"/>
    </source>
</evidence>
<dbReference type="Gene3D" id="1.10.510.10">
    <property type="entry name" value="Transferase(Phosphotransferase) domain 1"/>
    <property type="match status" value="1"/>
</dbReference>
<evidence type="ECO:0000256" key="7">
    <source>
        <dbReference type="ARBA" id="ARBA00022840"/>
    </source>
</evidence>
<evidence type="ECO:0000256" key="4">
    <source>
        <dbReference type="ARBA" id="ARBA00022679"/>
    </source>
</evidence>
<dbReference type="GO" id="GO:0000749">
    <property type="term" value="P:response to pheromone triggering conjugation with cellular fusion"/>
    <property type="evidence" value="ECO:0007669"/>
    <property type="project" value="UniProtKB-ARBA"/>
</dbReference>
<evidence type="ECO:0000256" key="2">
    <source>
        <dbReference type="ARBA" id="ARBA00012513"/>
    </source>
</evidence>
<proteinExistence type="inferred from homology"/>
<dbReference type="FunFam" id="1.10.510.10:FF:000121">
    <property type="entry name" value="Serine/threonine-protein kinase nrc-2"/>
    <property type="match status" value="1"/>
</dbReference>
<keyword evidence="6" id="KW-0418">Kinase</keyword>
<protein>
    <recommendedName>
        <fullName evidence="2">non-specific serine/threonine protein kinase</fullName>
        <ecNumber evidence="2">2.7.11.1</ecNumber>
    </recommendedName>
</protein>
<evidence type="ECO:0000256" key="1">
    <source>
        <dbReference type="ARBA" id="ARBA00009903"/>
    </source>
</evidence>
<dbReference type="InterPro" id="IPR011009">
    <property type="entry name" value="Kinase-like_dom_sf"/>
</dbReference>
<evidence type="ECO:0000313" key="13">
    <source>
        <dbReference type="Proteomes" id="UP000769528"/>
    </source>
</evidence>
<comment type="similarity">
    <text evidence="1">Belongs to the protein kinase superfamily. AGC Ser/Thr protein kinase family.</text>
</comment>
<evidence type="ECO:0000259" key="11">
    <source>
        <dbReference type="PROSITE" id="PS50011"/>
    </source>
</evidence>
<comment type="catalytic activity">
    <reaction evidence="8">
        <text>L-threonyl-[protein] + ATP = O-phospho-L-threonyl-[protein] + ADP + H(+)</text>
        <dbReference type="Rhea" id="RHEA:46608"/>
        <dbReference type="Rhea" id="RHEA-COMP:11060"/>
        <dbReference type="Rhea" id="RHEA-COMP:11605"/>
        <dbReference type="ChEBI" id="CHEBI:15378"/>
        <dbReference type="ChEBI" id="CHEBI:30013"/>
        <dbReference type="ChEBI" id="CHEBI:30616"/>
        <dbReference type="ChEBI" id="CHEBI:61977"/>
        <dbReference type="ChEBI" id="CHEBI:456216"/>
        <dbReference type="EC" id="2.7.11.1"/>
    </reaction>
</comment>
<feature type="compositionally biased region" description="Basic and acidic residues" evidence="10">
    <location>
        <begin position="152"/>
        <end position="165"/>
    </location>
</feature>
<feature type="compositionally biased region" description="Polar residues" evidence="10">
    <location>
        <begin position="331"/>
        <end position="340"/>
    </location>
</feature>
<dbReference type="GO" id="GO:0005524">
    <property type="term" value="F:ATP binding"/>
    <property type="evidence" value="ECO:0007669"/>
    <property type="project" value="UniProtKB-KW"/>
</dbReference>
<dbReference type="SMART" id="SM00220">
    <property type="entry name" value="S_TKc"/>
    <property type="match status" value="1"/>
</dbReference>
<feature type="compositionally biased region" description="Polar residues" evidence="10">
    <location>
        <begin position="176"/>
        <end position="196"/>
    </location>
</feature>
<evidence type="ECO:0000256" key="10">
    <source>
        <dbReference type="SAM" id="MobiDB-lite"/>
    </source>
</evidence>
<dbReference type="FunFam" id="3.30.200.20:FF:000078">
    <property type="entry name" value="Serine/threonine-protein kinase nrc-2"/>
    <property type="match status" value="1"/>
</dbReference>
<dbReference type="GO" id="GO:0097035">
    <property type="term" value="P:regulation of membrane lipid distribution"/>
    <property type="evidence" value="ECO:0007669"/>
    <property type="project" value="UniProtKB-ARBA"/>
</dbReference>
<dbReference type="PROSITE" id="PS00108">
    <property type="entry name" value="PROTEIN_KINASE_ST"/>
    <property type="match status" value="1"/>
</dbReference>
<sequence length="784" mass="88236">MGSLVHQHELPGKEESNENDNNQVNNGSIAKLRSRSVSIGKLFSFSSAQTSKVNTPLTEQLPEIQNDMDLSDTSNYIHNQPSSSFFNPPPEVVIHPHKTANVESLESSTEQLDKSLSTKLKNLFKLNSSSSNNTSPVLASKDVKGNYDEESFKLESPQKTHDYNLHNEPPIIEETTIPSSTLEEQPQQRPSKTKSLLQGVRRMRSPSSPNPPRNGKGHQRNGSGNVSSQPYFNHQGLPPHASETDNQPDVNIINTNDKGQGPLPFALKKNRHTSQTSLNKINEESNSNETSTKEESAAHKPRLRRVASAPLNLKELADDGASNKLHDISEKSSTAGNNLTPPSPRLRKKSFLSSNSIKYADLQVGPQSFEKIRLLGKGDVGKVYLVREKESNRLYAMKVLSKKEMIERNKIKRALAEQEILATSNHPFIVTLYHSFQSEDYLYLCMEYCMGGEFFRALQTRKSKCIPEDDAKFYASEVTAALEYLHLMGFIYRDLKPENILLHQSGHIMLSDFDLSKQTESIKNPSMSAINSSNKHSMTLDTKICIDGFRTNSFVGTEEYIAPEVIRGKGHTVAVDWWTLGILIFEMLFGTTPFKGANRNQTFSNILKSDVHFPDSQAISSNCKSLIKKLLIKDENKRLGSKFGASDIKNHPFFKNVQWALLRNQNPPMIPILSKNGADFHKSKHNDSYSIDISNERIILKQNIAQTYTDDEGHLSTENNDLDEERDVDPFENFNSMTLIHDLDKGQTDNEMLYGKEESYGSISYTVNKNRSRTNSKSLFKTKF</sequence>
<feature type="region of interest" description="Disordered" evidence="10">
    <location>
        <begin position="327"/>
        <end position="350"/>
    </location>
</feature>
<evidence type="ECO:0000256" key="5">
    <source>
        <dbReference type="ARBA" id="ARBA00022741"/>
    </source>
</evidence>
<dbReference type="EMBL" id="JAEUBF010001392">
    <property type="protein sequence ID" value="KAH3667068.1"/>
    <property type="molecule type" value="Genomic_DNA"/>
</dbReference>